<feature type="signal peptide" evidence="1">
    <location>
        <begin position="1"/>
        <end position="29"/>
    </location>
</feature>
<reference evidence="2 3" key="1">
    <citation type="submission" date="2024-03" db="EMBL/GenBank/DDBJ databases">
        <authorList>
            <person name="Gkanogiannis A."/>
            <person name="Becerra Lopez-Lavalle L."/>
        </authorList>
    </citation>
    <scope>NUCLEOTIDE SEQUENCE [LARGE SCALE GENOMIC DNA]</scope>
</reference>
<proteinExistence type="predicted"/>
<keyword evidence="3" id="KW-1185">Reference proteome</keyword>
<dbReference type="Proteomes" id="UP001642487">
    <property type="component" value="Chromosome 3"/>
</dbReference>
<evidence type="ECO:0008006" key="4">
    <source>
        <dbReference type="Google" id="ProtNLM"/>
    </source>
</evidence>
<protein>
    <recommendedName>
        <fullName evidence="4">Secreted protein</fullName>
    </recommendedName>
</protein>
<keyword evidence="1" id="KW-0732">Signal</keyword>
<evidence type="ECO:0000313" key="2">
    <source>
        <dbReference type="EMBL" id="CAK9318874.1"/>
    </source>
</evidence>
<evidence type="ECO:0000256" key="1">
    <source>
        <dbReference type="SAM" id="SignalP"/>
    </source>
</evidence>
<gene>
    <name evidence="2" type="ORF">CITCOLO1_LOCUS10851</name>
</gene>
<dbReference type="EMBL" id="OZ021737">
    <property type="protein sequence ID" value="CAK9318874.1"/>
    <property type="molecule type" value="Genomic_DNA"/>
</dbReference>
<sequence length="77" mass="8427">MIMTTISLKAFPIACLLKMGFLVPSSSMAEKNLKTAEAQYSSARPPSSGLVQISRHGHGGTENSLHFFLILNFRTDE</sequence>
<accession>A0ABP0YEE7</accession>
<organism evidence="2 3">
    <name type="scientific">Citrullus colocynthis</name>
    <name type="common">colocynth</name>
    <dbReference type="NCBI Taxonomy" id="252529"/>
    <lineage>
        <taxon>Eukaryota</taxon>
        <taxon>Viridiplantae</taxon>
        <taxon>Streptophyta</taxon>
        <taxon>Embryophyta</taxon>
        <taxon>Tracheophyta</taxon>
        <taxon>Spermatophyta</taxon>
        <taxon>Magnoliopsida</taxon>
        <taxon>eudicotyledons</taxon>
        <taxon>Gunneridae</taxon>
        <taxon>Pentapetalae</taxon>
        <taxon>rosids</taxon>
        <taxon>fabids</taxon>
        <taxon>Cucurbitales</taxon>
        <taxon>Cucurbitaceae</taxon>
        <taxon>Benincaseae</taxon>
        <taxon>Citrullus</taxon>
    </lineage>
</organism>
<evidence type="ECO:0000313" key="3">
    <source>
        <dbReference type="Proteomes" id="UP001642487"/>
    </source>
</evidence>
<name>A0ABP0YEE7_9ROSI</name>
<feature type="chain" id="PRO_5045155665" description="Secreted protein" evidence="1">
    <location>
        <begin position="30"/>
        <end position="77"/>
    </location>
</feature>